<organism evidence="2 3">
    <name type="scientific">Periconia digitata</name>
    <dbReference type="NCBI Taxonomy" id="1303443"/>
    <lineage>
        <taxon>Eukaryota</taxon>
        <taxon>Fungi</taxon>
        <taxon>Dikarya</taxon>
        <taxon>Ascomycota</taxon>
        <taxon>Pezizomycotina</taxon>
        <taxon>Dothideomycetes</taxon>
        <taxon>Pleosporomycetidae</taxon>
        <taxon>Pleosporales</taxon>
        <taxon>Massarineae</taxon>
        <taxon>Periconiaceae</taxon>
        <taxon>Periconia</taxon>
    </lineage>
</organism>
<dbReference type="EMBL" id="CAOQHR010000003">
    <property type="protein sequence ID" value="CAI6332492.1"/>
    <property type="molecule type" value="Genomic_DNA"/>
</dbReference>
<gene>
    <name evidence="2" type="ORF">PDIGIT_LOCUS5517</name>
</gene>
<evidence type="ECO:0000313" key="2">
    <source>
        <dbReference type="EMBL" id="CAI6332492.1"/>
    </source>
</evidence>
<reference evidence="2" key="1">
    <citation type="submission" date="2023-01" db="EMBL/GenBank/DDBJ databases">
        <authorList>
            <person name="Van Ghelder C."/>
            <person name="Rancurel C."/>
        </authorList>
    </citation>
    <scope>NUCLEOTIDE SEQUENCE</scope>
    <source>
        <strain evidence="2">CNCM I-4278</strain>
    </source>
</reference>
<sequence length="70" mass="8023">MHRRYSNIHQTGPSTGQPGKGRKEVSLEFIGCFQRETVEHGRVESISRVFASLMYRKQCGAGVVQYLLFY</sequence>
<dbReference type="Proteomes" id="UP001152607">
    <property type="component" value="Unassembled WGS sequence"/>
</dbReference>
<evidence type="ECO:0000313" key="3">
    <source>
        <dbReference type="Proteomes" id="UP001152607"/>
    </source>
</evidence>
<feature type="compositionally biased region" description="Polar residues" evidence="1">
    <location>
        <begin position="7"/>
        <end position="17"/>
    </location>
</feature>
<protein>
    <submittedName>
        <fullName evidence="2">Uncharacterized protein</fullName>
    </submittedName>
</protein>
<proteinExistence type="predicted"/>
<feature type="region of interest" description="Disordered" evidence="1">
    <location>
        <begin position="1"/>
        <end position="22"/>
    </location>
</feature>
<comment type="caution">
    <text evidence="2">The sequence shown here is derived from an EMBL/GenBank/DDBJ whole genome shotgun (WGS) entry which is preliminary data.</text>
</comment>
<dbReference type="AlphaFoldDB" id="A0A9W4UD22"/>
<name>A0A9W4UD22_9PLEO</name>
<keyword evidence="3" id="KW-1185">Reference proteome</keyword>
<evidence type="ECO:0000256" key="1">
    <source>
        <dbReference type="SAM" id="MobiDB-lite"/>
    </source>
</evidence>
<accession>A0A9W4UD22</accession>